<protein>
    <submittedName>
        <fullName evidence="1">Uncharacterized protein</fullName>
    </submittedName>
</protein>
<evidence type="ECO:0000313" key="2">
    <source>
        <dbReference type="Proteomes" id="UP001057402"/>
    </source>
</evidence>
<comment type="caution">
    <text evidence="1">The sequence shown here is derived from an EMBL/GenBank/DDBJ whole genome shotgun (WGS) entry which is preliminary data.</text>
</comment>
<sequence>MRMEGSDNSGSSDSPVAKKLRTEKDEAEEEQPSASSASDVHNQPRKARSSGDDDGHKGEEEVSLFSRSFVPQRSQGKSQPVPVMSLQVAPEMQKGQPYSAELIKSSQALAPAETVTIELPAIQCEDQLHVAPNGAYNSEKMIMPSQLNLGSEVPLRPERNLLEDQSTHDYANVQNLNMQTQMGNGFAGRAQWAEWLHLHQQLAVHEPSTLLRLQDFQGHGYVLHDGVVTNNSPYATGAPAFVQHSCNTSQQGLGNYDILSSASPTFDPALAPATFTGMLGVRGPNLETNRLAEGGDSFGHSLMNGGYGDLVHTRLSPQVATRRSPQIASRPVSPAQAAPDRNRIPVPNSIYDPIYEALGLPVDPHLRLFLARQRGSGR</sequence>
<gene>
    <name evidence="1" type="ORF">MLD38_039756</name>
</gene>
<name>A0ACB9L3H0_9MYRT</name>
<evidence type="ECO:0000313" key="1">
    <source>
        <dbReference type="EMBL" id="KAI4304212.1"/>
    </source>
</evidence>
<keyword evidence="2" id="KW-1185">Reference proteome</keyword>
<dbReference type="EMBL" id="CM042891">
    <property type="protein sequence ID" value="KAI4304212.1"/>
    <property type="molecule type" value="Genomic_DNA"/>
</dbReference>
<accession>A0ACB9L3H0</accession>
<proteinExistence type="predicted"/>
<dbReference type="Proteomes" id="UP001057402">
    <property type="component" value="Chromosome 12"/>
</dbReference>
<organism evidence="1 2">
    <name type="scientific">Melastoma candidum</name>
    <dbReference type="NCBI Taxonomy" id="119954"/>
    <lineage>
        <taxon>Eukaryota</taxon>
        <taxon>Viridiplantae</taxon>
        <taxon>Streptophyta</taxon>
        <taxon>Embryophyta</taxon>
        <taxon>Tracheophyta</taxon>
        <taxon>Spermatophyta</taxon>
        <taxon>Magnoliopsida</taxon>
        <taxon>eudicotyledons</taxon>
        <taxon>Gunneridae</taxon>
        <taxon>Pentapetalae</taxon>
        <taxon>rosids</taxon>
        <taxon>malvids</taxon>
        <taxon>Myrtales</taxon>
        <taxon>Melastomataceae</taxon>
        <taxon>Melastomatoideae</taxon>
        <taxon>Melastomateae</taxon>
        <taxon>Melastoma</taxon>
    </lineage>
</organism>
<reference evidence="2" key="1">
    <citation type="journal article" date="2023" name="Front. Plant Sci.">
        <title>Chromosomal-level genome assembly of Melastoma candidum provides insights into trichome evolution.</title>
        <authorList>
            <person name="Zhong Y."/>
            <person name="Wu W."/>
            <person name="Sun C."/>
            <person name="Zou P."/>
            <person name="Liu Y."/>
            <person name="Dai S."/>
            <person name="Zhou R."/>
        </authorList>
    </citation>
    <scope>NUCLEOTIDE SEQUENCE [LARGE SCALE GENOMIC DNA]</scope>
</reference>